<dbReference type="Gene3D" id="3.30.700.10">
    <property type="entry name" value="Glycoprotein, Type 4 Pilin"/>
    <property type="match status" value="1"/>
</dbReference>
<dbReference type="InterPro" id="IPR045584">
    <property type="entry name" value="Pilin-like"/>
</dbReference>
<dbReference type="HOGENOM" id="CLU_041661_1_0_0"/>
<evidence type="ECO:0008006" key="4">
    <source>
        <dbReference type="Google" id="ProtNLM"/>
    </source>
</evidence>
<gene>
    <name evidence="2" type="ORF">OP10G_2633</name>
</gene>
<feature type="chain" id="PRO_5001653860" description="Prepilin-type N-terminal cleavage/methylation domain-containing protein" evidence="1">
    <location>
        <begin position="20"/>
        <end position="258"/>
    </location>
</feature>
<dbReference type="AlphaFoldDB" id="A0A068NRD9"/>
<sequence length="258" mass="27763">MIAIIAILAAILFPVFARAKAAAKKTQALSNVKQLVTGYILYIQDTDGVYYEHAQGMSVGTQGPTSLIWSGYIYPYTKNVAIANDPAASNPTQSFGGFNFTGMNYVPVDYKQLSLGYNQNFTSQFGYACSQDFSANAASCATFYSEGQFTYPSQSLVFASSTQRAPSAAGNGFWVSPKHDLNANDGMSDRHSGFAVVSFMDGHAKGINARSMLVSDQVTEIDPNTTGQCVNYNSAKVYWDPSAPLPDDAPLCEGHGIR</sequence>
<evidence type="ECO:0000313" key="2">
    <source>
        <dbReference type="EMBL" id="AIE86001.1"/>
    </source>
</evidence>
<reference evidence="2 3" key="1">
    <citation type="journal article" date="2014" name="PLoS ONE">
        <title>The first complete genome sequence of the class fimbriimonadia in the phylum armatimonadetes.</title>
        <authorList>
            <person name="Hu Z.Y."/>
            <person name="Wang Y.Z."/>
            <person name="Im W.T."/>
            <person name="Wang S.Y."/>
            <person name="Zhao G.P."/>
            <person name="Zheng H.J."/>
            <person name="Quan Z.X."/>
        </authorList>
    </citation>
    <scope>NUCLEOTIDE SEQUENCE [LARGE SCALE GENOMIC DNA]</scope>
    <source>
        <strain evidence="2">Gsoil 348</strain>
    </source>
</reference>
<keyword evidence="1" id="KW-0732">Signal</keyword>
<name>A0A068NRD9_FIMGI</name>
<keyword evidence="3" id="KW-1185">Reference proteome</keyword>
<organism evidence="2 3">
    <name type="scientific">Fimbriimonas ginsengisoli Gsoil 348</name>
    <dbReference type="NCBI Taxonomy" id="661478"/>
    <lineage>
        <taxon>Bacteria</taxon>
        <taxon>Bacillati</taxon>
        <taxon>Armatimonadota</taxon>
        <taxon>Fimbriimonadia</taxon>
        <taxon>Fimbriimonadales</taxon>
        <taxon>Fimbriimonadaceae</taxon>
        <taxon>Fimbriimonas</taxon>
    </lineage>
</organism>
<evidence type="ECO:0000256" key="1">
    <source>
        <dbReference type="SAM" id="SignalP"/>
    </source>
</evidence>
<protein>
    <recommendedName>
        <fullName evidence="4">Prepilin-type N-terminal cleavage/methylation domain-containing protein</fullName>
    </recommendedName>
</protein>
<dbReference type="SUPFAM" id="SSF54523">
    <property type="entry name" value="Pili subunits"/>
    <property type="match status" value="1"/>
</dbReference>
<feature type="signal peptide" evidence="1">
    <location>
        <begin position="1"/>
        <end position="19"/>
    </location>
</feature>
<dbReference type="Proteomes" id="UP000027982">
    <property type="component" value="Chromosome"/>
</dbReference>
<dbReference type="KEGG" id="fgi:OP10G_2633"/>
<proteinExistence type="predicted"/>
<evidence type="ECO:0000313" key="3">
    <source>
        <dbReference type="Proteomes" id="UP000027982"/>
    </source>
</evidence>
<accession>A0A068NRD9</accession>
<dbReference type="EMBL" id="CP007139">
    <property type="protein sequence ID" value="AIE86001.1"/>
    <property type="molecule type" value="Genomic_DNA"/>
</dbReference>